<reference evidence="3 4" key="1">
    <citation type="submission" date="2012-08" db="EMBL/GenBank/DDBJ databases">
        <title>Oryza genome evolution.</title>
        <authorList>
            <person name="Wing R.A."/>
        </authorList>
    </citation>
    <scope>NUCLEOTIDE SEQUENCE</scope>
</reference>
<organism evidence="3 4">
    <name type="scientific">Leersia perrieri</name>
    <dbReference type="NCBI Taxonomy" id="77586"/>
    <lineage>
        <taxon>Eukaryota</taxon>
        <taxon>Viridiplantae</taxon>
        <taxon>Streptophyta</taxon>
        <taxon>Embryophyta</taxon>
        <taxon>Tracheophyta</taxon>
        <taxon>Spermatophyta</taxon>
        <taxon>Magnoliopsida</taxon>
        <taxon>Liliopsida</taxon>
        <taxon>Poales</taxon>
        <taxon>Poaceae</taxon>
        <taxon>BOP clade</taxon>
        <taxon>Oryzoideae</taxon>
        <taxon>Oryzeae</taxon>
        <taxon>Oryzinae</taxon>
        <taxon>Leersia</taxon>
    </lineage>
</organism>
<keyword evidence="2" id="KW-0812">Transmembrane</keyword>
<dbReference type="eggNOG" id="ENOG502R4UH">
    <property type="taxonomic scope" value="Eukaryota"/>
</dbReference>
<keyword evidence="2" id="KW-0472">Membrane</keyword>
<evidence type="ECO:0000313" key="3">
    <source>
        <dbReference type="EnsemblPlants" id="LPERR06G20420.1"/>
    </source>
</evidence>
<dbReference type="STRING" id="77586.A0A0D9WT73"/>
<dbReference type="AlphaFoldDB" id="A0A0D9WT73"/>
<feature type="region of interest" description="Disordered" evidence="1">
    <location>
        <begin position="146"/>
        <end position="178"/>
    </location>
</feature>
<feature type="compositionally biased region" description="Low complexity" evidence="1">
    <location>
        <begin position="167"/>
        <end position="178"/>
    </location>
</feature>
<feature type="region of interest" description="Disordered" evidence="1">
    <location>
        <begin position="195"/>
        <end position="224"/>
    </location>
</feature>
<evidence type="ECO:0000256" key="1">
    <source>
        <dbReference type="SAM" id="MobiDB-lite"/>
    </source>
</evidence>
<dbReference type="Gramene" id="LPERR06G20420.1">
    <property type="protein sequence ID" value="LPERR06G20420.1"/>
    <property type="gene ID" value="LPERR06G20420"/>
</dbReference>
<keyword evidence="2" id="KW-1133">Transmembrane helix</keyword>
<evidence type="ECO:0000256" key="2">
    <source>
        <dbReference type="SAM" id="Phobius"/>
    </source>
</evidence>
<name>A0A0D9WT73_9ORYZ</name>
<proteinExistence type="predicted"/>
<feature type="transmembrane region" description="Helical" evidence="2">
    <location>
        <begin position="90"/>
        <end position="119"/>
    </location>
</feature>
<dbReference type="EnsemblPlants" id="LPERR06G20420.1">
    <property type="protein sequence ID" value="LPERR06G20420.1"/>
    <property type="gene ID" value="LPERR06G20420"/>
</dbReference>
<evidence type="ECO:0000313" key="4">
    <source>
        <dbReference type="Proteomes" id="UP000032180"/>
    </source>
</evidence>
<keyword evidence="4" id="KW-1185">Reference proteome</keyword>
<reference evidence="3" key="3">
    <citation type="submission" date="2015-04" db="UniProtKB">
        <authorList>
            <consortium name="EnsemblPlants"/>
        </authorList>
    </citation>
    <scope>IDENTIFICATION</scope>
</reference>
<dbReference type="HOGENOM" id="CLU_1236618_0_0_1"/>
<reference evidence="4" key="2">
    <citation type="submission" date="2013-12" db="EMBL/GenBank/DDBJ databases">
        <authorList>
            <person name="Yu Y."/>
            <person name="Lee S."/>
            <person name="de Baynast K."/>
            <person name="Wissotski M."/>
            <person name="Liu L."/>
            <person name="Talag J."/>
            <person name="Goicoechea J."/>
            <person name="Angelova A."/>
            <person name="Jetty R."/>
            <person name="Kudrna D."/>
            <person name="Golser W."/>
            <person name="Rivera L."/>
            <person name="Zhang J."/>
            <person name="Wing R."/>
        </authorList>
    </citation>
    <scope>NUCLEOTIDE SEQUENCE</scope>
</reference>
<protein>
    <submittedName>
        <fullName evidence="3">Uncharacterized protein</fullName>
    </submittedName>
</protein>
<sequence length="224" mass="24510">MYGPDGTLGKTHGLLPHYDILNKLFRYSIGTKGGDYSTIQGFSRDLLYYCRSGKPKISIIYYIWDEMQLTANDARRAPWFPCSFLHSCSYLSSIIFVFLILPYPALSAIFSVCTVNATLIHENAVKIRKIENRQKAFLCSQHVDVSDDDTREIPPPCFEDPFGDDGAGSSAAGSSAARGSMSHFFGFDPSTAFHENSGVTDAAAQGKESSEESGDAEESDDDGA</sequence>
<accession>A0A0D9WT73</accession>
<dbReference type="Proteomes" id="UP000032180">
    <property type="component" value="Chromosome 6"/>
</dbReference>
<feature type="compositionally biased region" description="Acidic residues" evidence="1">
    <location>
        <begin position="211"/>
        <end position="224"/>
    </location>
</feature>